<name>A0A7G1KT99_9NOCA</name>
<feature type="transmembrane region" description="Helical" evidence="1">
    <location>
        <begin position="20"/>
        <end position="50"/>
    </location>
</feature>
<proteinExistence type="predicted"/>
<gene>
    <name evidence="2" type="ORF">NWFMUON74_62090</name>
</gene>
<evidence type="ECO:0000313" key="2">
    <source>
        <dbReference type="EMBL" id="BCK58437.1"/>
    </source>
</evidence>
<dbReference type="EMBL" id="AP023396">
    <property type="protein sequence ID" value="BCK58437.1"/>
    <property type="molecule type" value="Genomic_DNA"/>
</dbReference>
<dbReference type="Proteomes" id="UP000516173">
    <property type="component" value="Chromosome"/>
</dbReference>
<dbReference type="KEGG" id="nwl:NWFMUON74_62090"/>
<organism evidence="2 3">
    <name type="scientific">Nocardia wallacei</name>
    <dbReference type="NCBI Taxonomy" id="480035"/>
    <lineage>
        <taxon>Bacteria</taxon>
        <taxon>Bacillati</taxon>
        <taxon>Actinomycetota</taxon>
        <taxon>Actinomycetes</taxon>
        <taxon>Mycobacteriales</taxon>
        <taxon>Nocardiaceae</taxon>
        <taxon>Nocardia</taxon>
    </lineage>
</organism>
<keyword evidence="3" id="KW-1185">Reference proteome</keyword>
<keyword evidence="1" id="KW-0812">Transmembrane</keyword>
<protein>
    <submittedName>
        <fullName evidence="2">Uncharacterized protein</fullName>
    </submittedName>
</protein>
<keyword evidence="1" id="KW-0472">Membrane</keyword>
<sequence length="110" mass="11457">MSGVRGVVPVRGHGIGFEVAGVGFTVGCAVVVMGTMLVVVAAVVCGMCVLHTPNDTPMGYQVKLLYTPGRYTVRHCGGSAGTTKAASLAKEEGGLRFRAMWISGRTEERA</sequence>
<evidence type="ECO:0000256" key="1">
    <source>
        <dbReference type="SAM" id="Phobius"/>
    </source>
</evidence>
<keyword evidence="1" id="KW-1133">Transmembrane helix</keyword>
<accession>A0A7G1KT99</accession>
<reference evidence="2 3" key="1">
    <citation type="submission" date="2020-08" db="EMBL/GenBank/DDBJ databases">
        <title>Genome Sequencing of Nocardia wallacei strain FMUON74 and assembly.</title>
        <authorList>
            <person name="Toyokawa M."/>
            <person name="Uesaka K."/>
        </authorList>
    </citation>
    <scope>NUCLEOTIDE SEQUENCE [LARGE SCALE GENOMIC DNA]</scope>
    <source>
        <strain evidence="2 3">FMUON74</strain>
    </source>
</reference>
<dbReference type="AlphaFoldDB" id="A0A7G1KT99"/>
<evidence type="ECO:0000313" key="3">
    <source>
        <dbReference type="Proteomes" id="UP000516173"/>
    </source>
</evidence>